<sequence>MIKEKVPIGSIRNSLVSISRFNRGEATKIFKEVDKIGVKYVLKNNEPISVLMSPSRYEEMMEALEDYVLYFEAEKRVAAAKGKYITSDEVLAELGISDSDLDDIEVEIE</sequence>
<evidence type="ECO:0000256" key="1">
    <source>
        <dbReference type="ARBA" id="ARBA00009981"/>
    </source>
</evidence>
<dbReference type="RefSeq" id="WP_073269857.1">
    <property type="nucleotide sequence ID" value="NZ_FQTU01000004.1"/>
</dbReference>
<proteinExistence type="inferred from homology"/>
<name>A0A1M4UZJ9_9FIRM</name>
<evidence type="ECO:0000313" key="2">
    <source>
        <dbReference type="EMBL" id="SHE62146.1"/>
    </source>
</evidence>
<dbReference type="AlphaFoldDB" id="A0A1M4UZJ9"/>
<dbReference type="SUPFAM" id="SSF143120">
    <property type="entry name" value="YefM-like"/>
    <property type="match status" value="1"/>
</dbReference>
<evidence type="ECO:0000313" key="3">
    <source>
        <dbReference type="Proteomes" id="UP000184251"/>
    </source>
</evidence>
<dbReference type="Proteomes" id="UP000184251">
    <property type="component" value="Unassembled WGS sequence"/>
</dbReference>
<organism evidence="2 3">
    <name type="scientific">Alkalibacter saccharofermentans DSM 14828</name>
    <dbReference type="NCBI Taxonomy" id="1120975"/>
    <lineage>
        <taxon>Bacteria</taxon>
        <taxon>Bacillati</taxon>
        <taxon>Bacillota</taxon>
        <taxon>Clostridia</taxon>
        <taxon>Eubacteriales</taxon>
        <taxon>Eubacteriaceae</taxon>
        <taxon>Alkalibacter</taxon>
    </lineage>
</organism>
<keyword evidence="3" id="KW-1185">Reference proteome</keyword>
<dbReference type="InterPro" id="IPR036165">
    <property type="entry name" value="YefM-like_sf"/>
</dbReference>
<comment type="similarity">
    <text evidence="1">Belongs to the phD/YefM antitoxin family.</text>
</comment>
<accession>A0A1M4UZJ9</accession>
<dbReference type="EMBL" id="FQTU01000004">
    <property type="protein sequence ID" value="SHE62146.1"/>
    <property type="molecule type" value="Genomic_DNA"/>
</dbReference>
<reference evidence="2 3" key="1">
    <citation type="submission" date="2016-11" db="EMBL/GenBank/DDBJ databases">
        <authorList>
            <person name="Jaros S."/>
            <person name="Januszkiewicz K."/>
            <person name="Wedrychowicz H."/>
        </authorList>
    </citation>
    <scope>NUCLEOTIDE SEQUENCE [LARGE SCALE GENOMIC DNA]</scope>
    <source>
        <strain evidence="2 3">DSM 14828</strain>
    </source>
</reference>
<dbReference type="OrthoDB" id="1646957at2"/>
<dbReference type="STRING" id="1120975.SAMN02746064_00870"/>
<gene>
    <name evidence="2" type="ORF">SAMN02746064_00870</name>
</gene>
<protein>
    <submittedName>
        <fullName evidence="2">Antitoxin Phd_YefM, type II toxin-antitoxin system</fullName>
    </submittedName>
</protein>